<dbReference type="EMBL" id="CP036422">
    <property type="protein sequence ID" value="QFU75649.1"/>
    <property type="molecule type" value="Genomic_DNA"/>
</dbReference>
<dbReference type="AlphaFoldDB" id="A0A5P9NJ97"/>
<sequence length="421" mass="45937">MKRRNFVLGTLAGAAGAGLLLRPGDRGAPHSAYFESLSAALDTADIATPRLLIDRAVLRENIATLKSHIDDRFAYRIVAKSLPSIELLREVMQHSGSDRLMLFHQPFINSVAERLPQADILLGKPLPVAAAATFYRERPDSAFDAARQLNWLVDSPERVTQYAALADELGESLRVCIELDVGLHRGGVQSESELVAMLEIIRSSRHLQFTGLMGYEPHIVKVPGGPGRYQRAAMASYADFKATAQQFLGDAWPEDVILNCGGSPTYQLYDEGDYPFNELAAGSCLVKPVDFDLPSLADHKPASYIATPVLKTSEGVQIPGINLGPLQSLWDVNRSRTVFTYGGYWKASPVSPSGLSTNGVFGRSTNQEMLNGSEAIGLEVDDWVFLRPNQSEFVFLQFGAIAVVEEGAVTEFWPVLGETPA</sequence>
<dbReference type="SUPFAM" id="SSF51419">
    <property type="entry name" value="PLP-binding barrel"/>
    <property type="match status" value="1"/>
</dbReference>
<dbReference type="GO" id="GO:0036088">
    <property type="term" value="P:D-serine catabolic process"/>
    <property type="evidence" value="ECO:0007669"/>
    <property type="project" value="TreeGrafter"/>
</dbReference>
<dbReference type="KEGG" id="halc:EY643_08280"/>
<dbReference type="InterPro" id="IPR029066">
    <property type="entry name" value="PLP-binding_barrel"/>
</dbReference>
<evidence type="ECO:0000313" key="3">
    <source>
        <dbReference type="Proteomes" id="UP000326287"/>
    </source>
</evidence>
<dbReference type="InterPro" id="IPR001608">
    <property type="entry name" value="Ala_racemase_N"/>
</dbReference>
<dbReference type="GO" id="GO:0008721">
    <property type="term" value="F:D-serine ammonia-lyase activity"/>
    <property type="evidence" value="ECO:0007669"/>
    <property type="project" value="TreeGrafter"/>
</dbReference>
<reference evidence="2 3" key="1">
    <citation type="submission" date="2019-02" db="EMBL/GenBank/DDBJ databases">
        <authorList>
            <person name="Li S.-H."/>
        </authorList>
    </citation>
    <scope>NUCLEOTIDE SEQUENCE [LARGE SCALE GENOMIC DNA]</scope>
    <source>
        <strain evidence="2 3">IMCC14385</strain>
    </source>
</reference>
<organism evidence="2 3">
    <name type="scientific">Halioglobus maricola</name>
    <dbReference type="NCBI Taxonomy" id="2601894"/>
    <lineage>
        <taxon>Bacteria</taxon>
        <taxon>Pseudomonadati</taxon>
        <taxon>Pseudomonadota</taxon>
        <taxon>Gammaproteobacteria</taxon>
        <taxon>Cellvibrionales</taxon>
        <taxon>Halieaceae</taxon>
        <taxon>Halioglobus</taxon>
    </lineage>
</organism>
<evidence type="ECO:0000259" key="1">
    <source>
        <dbReference type="Pfam" id="PF01168"/>
    </source>
</evidence>
<accession>A0A5P9NJ97</accession>
<dbReference type="Gene3D" id="3.20.20.10">
    <property type="entry name" value="Alanine racemase"/>
    <property type="match status" value="1"/>
</dbReference>
<feature type="domain" description="Alanine racemase N-terminal" evidence="1">
    <location>
        <begin position="53"/>
        <end position="286"/>
    </location>
</feature>
<proteinExistence type="predicted"/>
<dbReference type="InterPro" id="IPR051466">
    <property type="entry name" value="D-amino_acid_metab_enzyme"/>
</dbReference>
<protein>
    <submittedName>
        <fullName evidence="2">DSD1 family PLP-dependent enzyme</fullName>
    </submittedName>
</protein>
<dbReference type="CDD" id="cd06814">
    <property type="entry name" value="PLPDE_III_DSD_D-TA_like_3"/>
    <property type="match status" value="1"/>
</dbReference>
<dbReference type="Proteomes" id="UP000326287">
    <property type="component" value="Chromosome"/>
</dbReference>
<dbReference type="Pfam" id="PF01168">
    <property type="entry name" value="Ala_racemase_N"/>
    <property type="match status" value="1"/>
</dbReference>
<evidence type="ECO:0000313" key="2">
    <source>
        <dbReference type="EMBL" id="QFU75649.1"/>
    </source>
</evidence>
<gene>
    <name evidence="2" type="ORF">EY643_08280</name>
</gene>
<dbReference type="OrthoDB" id="339576at2"/>
<name>A0A5P9NJ97_9GAMM</name>
<dbReference type="RefSeq" id="WP_152661756.1">
    <property type="nucleotide sequence ID" value="NZ_CP036422.1"/>
</dbReference>
<dbReference type="PANTHER" id="PTHR28004:SF2">
    <property type="entry name" value="D-SERINE DEHYDRATASE"/>
    <property type="match status" value="1"/>
</dbReference>
<dbReference type="PANTHER" id="PTHR28004">
    <property type="entry name" value="ZGC:162816-RELATED"/>
    <property type="match status" value="1"/>
</dbReference>
<keyword evidence="3" id="KW-1185">Reference proteome</keyword>